<reference evidence="3" key="1">
    <citation type="submission" date="2019-05" db="EMBL/GenBank/DDBJ databases">
        <title>Annotation for the trematode Fasciolopsis buski.</title>
        <authorList>
            <person name="Choi Y.-J."/>
        </authorList>
    </citation>
    <scope>NUCLEOTIDE SEQUENCE</scope>
    <source>
        <strain evidence="3">HT</strain>
        <tissue evidence="3">Whole worm</tissue>
    </source>
</reference>
<keyword evidence="1 3" id="KW-0251">Elongation factor</keyword>
<dbReference type="PANTHER" id="PTHR43636:SF2">
    <property type="entry name" value="ELONGATION FACTOR G, MITOCHONDRIAL"/>
    <property type="match status" value="1"/>
</dbReference>
<evidence type="ECO:0000313" key="4">
    <source>
        <dbReference type="Proteomes" id="UP000728185"/>
    </source>
</evidence>
<dbReference type="Proteomes" id="UP000728185">
    <property type="component" value="Unassembled WGS sequence"/>
</dbReference>
<keyword evidence="4" id="KW-1185">Reference proteome</keyword>
<proteinExistence type="predicted"/>
<sequence length="109" mass="12318">MRANLQYNRAFLKIPILSDDKTYDGSVDLIEQKVPYFIESMGLTVMEDAIPGKMLLELDDHRAELIESLAHAAERIGDASLDKKPTEDALRAGIHRASFCFSLRRIRLA</sequence>
<dbReference type="GO" id="GO:0005739">
    <property type="term" value="C:mitochondrion"/>
    <property type="evidence" value="ECO:0007669"/>
    <property type="project" value="TreeGrafter"/>
</dbReference>
<accession>A0A8E0RN10</accession>
<protein>
    <submittedName>
        <fullName evidence="3">Elongation factor G1</fullName>
    </submittedName>
</protein>
<dbReference type="GO" id="GO:0003924">
    <property type="term" value="F:GTPase activity"/>
    <property type="evidence" value="ECO:0007669"/>
    <property type="project" value="TreeGrafter"/>
</dbReference>
<dbReference type="GO" id="GO:0070125">
    <property type="term" value="P:mitochondrial translational elongation"/>
    <property type="evidence" value="ECO:0007669"/>
    <property type="project" value="TreeGrafter"/>
</dbReference>
<dbReference type="GO" id="GO:0003746">
    <property type="term" value="F:translation elongation factor activity"/>
    <property type="evidence" value="ECO:0007669"/>
    <property type="project" value="UniProtKB-KW"/>
</dbReference>
<dbReference type="InterPro" id="IPR027417">
    <property type="entry name" value="P-loop_NTPase"/>
</dbReference>
<evidence type="ECO:0000256" key="1">
    <source>
        <dbReference type="ARBA" id="ARBA00022768"/>
    </source>
</evidence>
<dbReference type="Gene3D" id="3.40.50.300">
    <property type="entry name" value="P-loop containing nucleotide triphosphate hydrolases"/>
    <property type="match status" value="1"/>
</dbReference>
<dbReference type="PANTHER" id="PTHR43636">
    <property type="entry name" value="ELONGATION FACTOR G, MITOCHONDRIAL"/>
    <property type="match status" value="1"/>
</dbReference>
<dbReference type="AlphaFoldDB" id="A0A8E0RN10"/>
<gene>
    <name evidence="3" type="ORF">FBUS_00702</name>
</gene>
<dbReference type="EMBL" id="LUCM01010957">
    <property type="protein sequence ID" value="KAA0184712.1"/>
    <property type="molecule type" value="Genomic_DNA"/>
</dbReference>
<evidence type="ECO:0000256" key="2">
    <source>
        <dbReference type="ARBA" id="ARBA00022917"/>
    </source>
</evidence>
<keyword evidence="2" id="KW-0648">Protein biosynthesis</keyword>
<organism evidence="3 4">
    <name type="scientific">Fasciolopsis buskii</name>
    <dbReference type="NCBI Taxonomy" id="27845"/>
    <lineage>
        <taxon>Eukaryota</taxon>
        <taxon>Metazoa</taxon>
        <taxon>Spiralia</taxon>
        <taxon>Lophotrochozoa</taxon>
        <taxon>Platyhelminthes</taxon>
        <taxon>Trematoda</taxon>
        <taxon>Digenea</taxon>
        <taxon>Plagiorchiida</taxon>
        <taxon>Echinostomata</taxon>
        <taxon>Echinostomatoidea</taxon>
        <taxon>Fasciolidae</taxon>
        <taxon>Fasciolopsis</taxon>
    </lineage>
</organism>
<name>A0A8E0RN10_9TREM</name>
<comment type="caution">
    <text evidence="3">The sequence shown here is derived from an EMBL/GenBank/DDBJ whole genome shotgun (WGS) entry which is preliminary data.</text>
</comment>
<dbReference type="OrthoDB" id="198619at2759"/>
<evidence type="ECO:0000313" key="3">
    <source>
        <dbReference type="EMBL" id="KAA0184712.1"/>
    </source>
</evidence>